<dbReference type="Gene3D" id="3.40.50.720">
    <property type="entry name" value="NAD(P)-binding Rossmann-like Domain"/>
    <property type="match status" value="1"/>
</dbReference>
<dbReference type="InterPro" id="IPR036291">
    <property type="entry name" value="NAD(P)-bd_dom_sf"/>
</dbReference>
<dbReference type="InterPro" id="IPR000683">
    <property type="entry name" value="Gfo/Idh/MocA-like_OxRdtase_N"/>
</dbReference>
<dbReference type="GO" id="GO:0000166">
    <property type="term" value="F:nucleotide binding"/>
    <property type="evidence" value="ECO:0007669"/>
    <property type="project" value="InterPro"/>
</dbReference>
<dbReference type="OrthoDB" id="256869at2"/>
<sequence length="346" mass="36114">MKDFFVEQLRVGLIGAGGIAGVHIAGWQQLGAHVSVYSRSGAAGLVARYAIKEVHSLEDLFQASDLISILTPTPSHHGYAMAAIAAGKDVICEKPLAENAARAAEILRAARAAGTRLFPAHVVRFFPEYAAAKAAVEAARRAGGAEGAGEPAVLALSRSSAGPAEGSWFYNEDLGGGIIRDQMIHDIDQACWLAGEVISVEAHQNPPSVESMVPRPVRAQVILKHRNGALSTLHGEWGMDGLPFSTSVSIEAANGGTIFAWPEGDMVPASVNEPGDYLPVQDVVNSPYTLQNAEFAAARASGEPARVSPYDGVMAVALADAAYASIALGRAVEFSAAAVQALVEQP</sequence>
<evidence type="ECO:0000313" key="5">
    <source>
        <dbReference type="Proteomes" id="UP000246303"/>
    </source>
</evidence>
<organism evidence="4 5">
    <name type="scientific">Arthrobacter psychrochitiniphilus</name>
    <dbReference type="NCBI Taxonomy" id="291045"/>
    <lineage>
        <taxon>Bacteria</taxon>
        <taxon>Bacillati</taxon>
        <taxon>Actinomycetota</taxon>
        <taxon>Actinomycetes</taxon>
        <taxon>Micrococcales</taxon>
        <taxon>Micrococcaceae</taxon>
        <taxon>Arthrobacter</taxon>
    </lineage>
</organism>
<dbReference type="PANTHER" id="PTHR43708:SF8">
    <property type="entry name" value="OXIDOREDUCTASE"/>
    <property type="match status" value="1"/>
</dbReference>
<comment type="caution">
    <text evidence="4">The sequence shown here is derived from an EMBL/GenBank/DDBJ whole genome shotgun (WGS) entry which is preliminary data.</text>
</comment>
<feature type="domain" description="GFO/IDH/MocA-like oxidoreductase" evidence="3">
    <location>
        <begin position="147"/>
        <end position="241"/>
    </location>
</feature>
<feature type="domain" description="Gfo/Idh/MocA-like oxidoreductase N-terminal" evidence="2">
    <location>
        <begin position="9"/>
        <end position="120"/>
    </location>
</feature>
<gene>
    <name evidence="4" type="ORF">CVS29_16435</name>
</gene>
<dbReference type="InterPro" id="IPR051317">
    <property type="entry name" value="Gfo/Idh/MocA_oxidoreduct"/>
</dbReference>
<keyword evidence="1" id="KW-0520">NAD</keyword>
<dbReference type="RefSeq" id="WP_110107488.1">
    <property type="nucleotide sequence ID" value="NZ_JACBZZ010000001.1"/>
</dbReference>
<dbReference type="Pfam" id="PF01408">
    <property type="entry name" value="GFO_IDH_MocA"/>
    <property type="match status" value="1"/>
</dbReference>
<dbReference type="PANTHER" id="PTHR43708">
    <property type="entry name" value="CONSERVED EXPRESSED OXIDOREDUCTASE (EUROFUNG)"/>
    <property type="match status" value="1"/>
</dbReference>
<dbReference type="SUPFAM" id="SSF55347">
    <property type="entry name" value="Glyceraldehyde-3-phosphate dehydrogenase-like, C-terminal domain"/>
    <property type="match status" value="1"/>
</dbReference>
<reference evidence="4 5" key="1">
    <citation type="submission" date="2018-05" db="EMBL/GenBank/DDBJ databases">
        <title>Genetic diversity of glacier-inhabiting Cryobacterium bacteria in China and description of Cryobacterium mengkeensis sp. nov. and Arthrobacter glacialis sp. nov.</title>
        <authorList>
            <person name="Liu Q."/>
            <person name="Xin Y.-H."/>
        </authorList>
    </citation>
    <scope>NUCLEOTIDE SEQUENCE [LARGE SCALE GENOMIC DNA]</scope>
    <source>
        <strain evidence="4 5">GP3</strain>
    </source>
</reference>
<dbReference type="Pfam" id="PF22725">
    <property type="entry name" value="GFO_IDH_MocA_C3"/>
    <property type="match status" value="1"/>
</dbReference>
<dbReference type="SUPFAM" id="SSF51735">
    <property type="entry name" value="NAD(P)-binding Rossmann-fold domains"/>
    <property type="match status" value="1"/>
</dbReference>
<evidence type="ECO:0000259" key="3">
    <source>
        <dbReference type="Pfam" id="PF22725"/>
    </source>
</evidence>
<proteinExistence type="predicted"/>
<keyword evidence="5" id="KW-1185">Reference proteome</keyword>
<name>A0A2V3DNH6_9MICC</name>
<dbReference type="Gene3D" id="3.30.360.10">
    <property type="entry name" value="Dihydrodipicolinate Reductase, domain 2"/>
    <property type="match status" value="1"/>
</dbReference>
<protein>
    <submittedName>
        <fullName evidence="4">Gfo/Idh/MocA family oxidoreductase</fullName>
    </submittedName>
</protein>
<evidence type="ECO:0000259" key="2">
    <source>
        <dbReference type="Pfam" id="PF01408"/>
    </source>
</evidence>
<evidence type="ECO:0000313" key="4">
    <source>
        <dbReference type="EMBL" id="PXA64211.1"/>
    </source>
</evidence>
<accession>A0A2V3DNH6</accession>
<dbReference type="InterPro" id="IPR055170">
    <property type="entry name" value="GFO_IDH_MocA-like_dom"/>
</dbReference>
<dbReference type="Proteomes" id="UP000246303">
    <property type="component" value="Unassembled WGS sequence"/>
</dbReference>
<evidence type="ECO:0000256" key="1">
    <source>
        <dbReference type="ARBA" id="ARBA00023027"/>
    </source>
</evidence>
<dbReference type="EMBL" id="QHLZ01000014">
    <property type="protein sequence ID" value="PXA64211.1"/>
    <property type="molecule type" value="Genomic_DNA"/>
</dbReference>
<dbReference type="AlphaFoldDB" id="A0A2V3DNH6"/>